<dbReference type="InterPro" id="IPR029083">
    <property type="entry name" value="Imm32"/>
</dbReference>
<name>A0A6P2DDD1_9BACT</name>
<dbReference type="Pfam" id="PF15566">
    <property type="entry name" value="Imm32"/>
    <property type="match status" value="1"/>
</dbReference>
<dbReference type="KEGG" id="gms:SOIL9_82980"/>
<reference evidence="1 2" key="1">
    <citation type="submission" date="2019-05" db="EMBL/GenBank/DDBJ databases">
        <authorList>
            <consortium name="Science for Life Laboratories"/>
        </authorList>
    </citation>
    <scope>NUCLEOTIDE SEQUENCE [LARGE SCALE GENOMIC DNA]</scope>
    <source>
        <strain evidence="1">Soil9</strain>
    </source>
</reference>
<evidence type="ECO:0000313" key="2">
    <source>
        <dbReference type="Proteomes" id="UP000464178"/>
    </source>
</evidence>
<gene>
    <name evidence="1" type="ORF">SOIL9_82980</name>
</gene>
<sequence length="107" mass="11851">MSEQSRVVTVPLMWNEHGCPILDMAGRAHLELSVHEPDFTVASRSISPQPKQVCITANREGLTALATWLLALAAPESQLDHQHFDNEVASGFYHSAQGWEMIVGRTK</sequence>
<dbReference type="EMBL" id="LR593886">
    <property type="protein sequence ID" value="VTS00097.1"/>
    <property type="molecule type" value="Genomic_DNA"/>
</dbReference>
<keyword evidence="2" id="KW-1185">Reference proteome</keyword>
<dbReference type="AlphaFoldDB" id="A0A6P2DDD1"/>
<protein>
    <submittedName>
        <fullName evidence="1">Uncharacterized protein</fullName>
    </submittedName>
</protein>
<dbReference type="RefSeq" id="WP_162672070.1">
    <property type="nucleotide sequence ID" value="NZ_LR593886.1"/>
</dbReference>
<dbReference type="Proteomes" id="UP000464178">
    <property type="component" value="Chromosome"/>
</dbReference>
<organism evidence="1 2">
    <name type="scientific">Gemmata massiliana</name>
    <dbReference type="NCBI Taxonomy" id="1210884"/>
    <lineage>
        <taxon>Bacteria</taxon>
        <taxon>Pseudomonadati</taxon>
        <taxon>Planctomycetota</taxon>
        <taxon>Planctomycetia</taxon>
        <taxon>Gemmatales</taxon>
        <taxon>Gemmataceae</taxon>
        <taxon>Gemmata</taxon>
    </lineage>
</organism>
<evidence type="ECO:0000313" key="1">
    <source>
        <dbReference type="EMBL" id="VTS00097.1"/>
    </source>
</evidence>
<proteinExistence type="predicted"/>
<accession>A0A6P2DDD1</accession>